<sequence>MEPFKFVIAALALFSPVASADFCDIMAGPGAAECRTIALQSGVKFIGNWAMQQQAPEGNQASAGKAGLVVAHIPAMYMIDTERLARSAFMFRCEQGRGSISLDALPHMLAPSAASIDSWPLTFRFGQGKAFTERWSVNRKRGVLLAPASSALPLMLHGVRDLMVLTPGPTPADMPLGWIYDLDGIDQVLEHVCL</sequence>
<dbReference type="AlphaFoldDB" id="A0A1Y3L5X1"/>
<accession>A0A1Y3L5X1</accession>
<reference evidence="2 3" key="1">
    <citation type="submission" date="2017-05" db="EMBL/GenBank/DDBJ databases">
        <title>Whole genome sequence of Pseudomonas putida isolate 1312 commercialized as a biostimulant.</title>
        <authorList>
            <person name="Crovadore J."/>
            <person name="Blanc P."/>
            <person name="Chablais R."/>
            <person name="Cochard B."/>
            <person name="Grizard D."/>
            <person name="Lefort F."/>
        </authorList>
    </citation>
    <scope>NUCLEOTIDE SEQUENCE [LARGE SCALE GENOMIC DNA]</scope>
    <source>
        <strain evidence="2 3">1312</strain>
    </source>
</reference>
<evidence type="ECO:0000256" key="1">
    <source>
        <dbReference type="SAM" id="SignalP"/>
    </source>
</evidence>
<dbReference type="RefSeq" id="WP_086976266.1">
    <property type="nucleotide sequence ID" value="NZ_NFSB01000073.1"/>
</dbReference>
<dbReference type="Proteomes" id="UP000196082">
    <property type="component" value="Unassembled WGS sequence"/>
</dbReference>
<evidence type="ECO:0000313" key="2">
    <source>
        <dbReference type="EMBL" id="OUM33416.1"/>
    </source>
</evidence>
<proteinExistence type="predicted"/>
<name>A0A1Y3L5X1_PSEPU</name>
<dbReference type="EMBL" id="NFSB01000073">
    <property type="protein sequence ID" value="OUM33416.1"/>
    <property type="molecule type" value="Genomic_DNA"/>
</dbReference>
<comment type="caution">
    <text evidence="2">The sequence shown here is derived from an EMBL/GenBank/DDBJ whole genome shotgun (WGS) entry which is preliminary data.</text>
</comment>
<feature type="signal peptide" evidence="1">
    <location>
        <begin position="1"/>
        <end position="20"/>
    </location>
</feature>
<organism evidence="2 3">
    <name type="scientific">Pseudomonas putida</name>
    <name type="common">Arthrobacter siderocapsulatus</name>
    <dbReference type="NCBI Taxonomy" id="303"/>
    <lineage>
        <taxon>Bacteria</taxon>
        <taxon>Pseudomonadati</taxon>
        <taxon>Pseudomonadota</taxon>
        <taxon>Gammaproteobacteria</taxon>
        <taxon>Pseudomonadales</taxon>
        <taxon>Pseudomonadaceae</taxon>
        <taxon>Pseudomonas</taxon>
    </lineage>
</organism>
<keyword evidence="1" id="KW-0732">Signal</keyword>
<gene>
    <name evidence="2" type="ORF">B8W72_12665</name>
</gene>
<evidence type="ECO:0000313" key="3">
    <source>
        <dbReference type="Proteomes" id="UP000196082"/>
    </source>
</evidence>
<feature type="chain" id="PRO_5012079204" evidence="1">
    <location>
        <begin position="21"/>
        <end position="194"/>
    </location>
</feature>
<protein>
    <submittedName>
        <fullName evidence="2">Uncharacterized protein</fullName>
    </submittedName>
</protein>